<dbReference type="Proteomes" id="UP000199394">
    <property type="component" value="Unassembled WGS sequence"/>
</dbReference>
<dbReference type="PANTHER" id="PTHR21666">
    <property type="entry name" value="PEPTIDASE-RELATED"/>
    <property type="match status" value="1"/>
</dbReference>
<dbReference type="OrthoDB" id="1775949at2"/>
<dbReference type="EMBL" id="FNRK01000004">
    <property type="protein sequence ID" value="SEA16005.1"/>
    <property type="molecule type" value="Genomic_DNA"/>
</dbReference>
<reference evidence="3 4" key="1">
    <citation type="submission" date="2016-10" db="EMBL/GenBank/DDBJ databases">
        <authorList>
            <person name="de Groot N.N."/>
        </authorList>
    </citation>
    <scope>NUCLEOTIDE SEQUENCE [LARGE SCALE GENOMIC DNA]</scope>
    <source>
        <strain evidence="3 4">SR12</strain>
    </source>
</reference>
<keyword evidence="1" id="KW-0472">Membrane</keyword>
<feature type="transmembrane region" description="Helical" evidence="1">
    <location>
        <begin position="286"/>
        <end position="305"/>
    </location>
</feature>
<dbReference type="AlphaFoldDB" id="A0A1H3YWR0"/>
<evidence type="ECO:0000259" key="2">
    <source>
        <dbReference type="Pfam" id="PF01551"/>
    </source>
</evidence>
<dbReference type="PANTHER" id="PTHR21666:SF270">
    <property type="entry name" value="MUREIN HYDROLASE ACTIVATOR ENVC"/>
    <property type="match status" value="1"/>
</dbReference>
<feature type="transmembrane region" description="Helical" evidence="1">
    <location>
        <begin position="344"/>
        <end position="366"/>
    </location>
</feature>
<name>A0A1H3YWR0_9FIRM</name>
<feature type="transmembrane region" description="Helical" evidence="1">
    <location>
        <begin position="434"/>
        <end position="453"/>
    </location>
</feature>
<gene>
    <name evidence="3" type="ORF">SAMN04515656_104148</name>
</gene>
<keyword evidence="1" id="KW-0812">Transmembrane</keyword>
<protein>
    <submittedName>
        <fullName evidence="3">Peptidase family M23</fullName>
    </submittedName>
</protein>
<feature type="domain" description="M23ase beta-sheet core" evidence="2">
    <location>
        <begin position="737"/>
        <end position="831"/>
    </location>
</feature>
<dbReference type="InterPro" id="IPR011055">
    <property type="entry name" value="Dup_hybrid_motif"/>
</dbReference>
<dbReference type="STRING" id="81409.SAMN04515656_104148"/>
<keyword evidence="1" id="KW-1133">Transmembrane helix</keyword>
<feature type="transmembrane region" description="Helical" evidence="1">
    <location>
        <begin position="317"/>
        <end position="338"/>
    </location>
</feature>
<dbReference type="Pfam" id="PF01551">
    <property type="entry name" value="Peptidase_M23"/>
    <property type="match status" value="1"/>
</dbReference>
<dbReference type="Gene3D" id="2.70.70.10">
    <property type="entry name" value="Glucose Permease (Domain IIA)"/>
    <property type="match status" value="1"/>
</dbReference>
<dbReference type="CDD" id="cd12797">
    <property type="entry name" value="M23_peptidase"/>
    <property type="match status" value="1"/>
</dbReference>
<evidence type="ECO:0000313" key="4">
    <source>
        <dbReference type="Proteomes" id="UP000199394"/>
    </source>
</evidence>
<accession>A0A1H3YWR0</accession>
<organism evidence="3 4">
    <name type="scientific">Eubacterium aggregans</name>
    <dbReference type="NCBI Taxonomy" id="81409"/>
    <lineage>
        <taxon>Bacteria</taxon>
        <taxon>Bacillati</taxon>
        <taxon>Bacillota</taxon>
        <taxon>Clostridia</taxon>
        <taxon>Eubacteriales</taxon>
        <taxon>Eubacteriaceae</taxon>
        <taxon>Eubacterium</taxon>
    </lineage>
</organism>
<feature type="transmembrane region" description="Helical" evidence="1">
    <location>
        <begin position="499"/>
        <end position="522"/>
    </location>
</feature>
<sequence>MGMTIFELVGKIAINKGTADKDIDETTNKGKTLASQFDTIAEKAGSFAQKATVAGGVLTAALTVPLVIAGKKAIGLASDYEEALNKTDVAFGNSAQKVVEFSETSLKTFGISKGTALDMASLFGDMATSMGLPQDAAADMSVSMSGLAGDLSSFKNIPVDQAMTALNGVFTGETESLKQVGVVMTQTNLDAYALANGFGKTTDEMTQSEQVQLRYAYVMNATKNAQGDYARTADGTANSLRTFQGTLEELGTAFGQVILPVITPMIQKGTELLNKIKELPDPVKKVIVVAGGLAASLGPLILVAGRVAGAIKNIAQLFGTGGLLSGITGTTTATGGMGAALGTVLGPIAAVAAGIAAFAAILIGVWKNSEKFRAGVVGVFLRIRQQVQIAFMRISEALEPAKAAFRQFWESVGPVLQQVGDFLAMYILPIIQNFATYFIGAFTNIIIGMAPFLTAIGNLFSFIANFVGMVFALFNGDWNGAMEFGKKALQSLLDAVVNIWNGIWGTISAVMNAIFAFLSAIWGSIVGTISNLLTSIWNNITTAWNNIINTTQRILGNLMATVVDGFQGAIDFITGLPGKFLQYGKDMIQSLIDGVNNMITGAKDAIVGIANGIKDAFCEALGIHSPSTWFSDMAGHMVQGLVNGWKNSHFAQWVDNTVEWMKEKFKGSTDAIMGFFSKMGSGALDFLKNTLGIDLTGLFGGGAGVGSSLGWIWPSDTTEITDYFGNRESPGGIGSTNHQGIDIGAAYGTPIYAPSSGTVEIAGGYGGYGNAVKLDMGGGFETLFGHMSSVAVSVGQAVSKGQVIGYVGSTGNSTGPHIHYSVFVNGQMVDPMDFYAFANGGIVDRPTWGVFGEAGKEANIPLQNNRARGIALWKESGRILGMTGGSSDEDGLAAKIGTAVAAALKAAGITGTNLKIETNNYTPNPSPSETERATLRALRKAGLADA</sequence>
<dbReference type="SUPFAM" id="SSF51261">
    <property type="entry name" value="Duplicated hybrid motif"/>
    <property type="match status" value="1"/>
</dbReference>
<proteinExistence type="predicted"/>
<feature type="transmembrane region" description="Helical" evidence="1">
    <location>
        <begin position="459"/>
        <end position="478"/>
    </location>
</feature>
<dbReference type="GO" id="GO:0004222">
    <property type="term" value="F:metalloendopeptidase activity"/>
    <property type="evidence" value="ECO:0007669"/>
    <property type="project" value="TreeGrafter"/>
</dbReference>
<keyword evidence="4" id="KW-1185">Reference proteome</keyword>
<dbReference type="InterPro" id="IPR050570">
    <property type="entry name" value="Cell_wall_metabolism_enzyme"/>
</dbReference>
<evidence type="ECO:0000313" key="3">
    <source>
        <dbReference type="EMBL" id="SEA16005.1"/>
    </source>
</evidence>
<dbReference type="InterPro" id="IPR016047">
    <property type="entry name" value="M23ase_b-sheet_dom"/>
</dbReference>
<evidence type="ECO:0000256" key="1">
    <source>
        <dbReference type="SAM" id="Phobius"/>
    </source>
</evidence>